<feature type="transmembrane region" description="Helical" evidence="1">
    <location>
        <begin position="93"/>
        <end position="119"/>
    </location>
</feature>
<sequence length="244" mass="24868">MNRLVRAERLRLASHRSTWGSLLLCTVLGLGMAAIVGTTPAEDGPIEMPDVLLGIALCQTVLLVLSVLSVTGEYRAGTVRLAFQAVPRRWPVLAAKALVMGALSAAAGFVLATASVLLVRLVAAEGTAPALDTATWRQILVVPPVFALTAVIGVCVGALCRNSAAAVSVALVWSLAAESLLALVPGPGAALSRWAPFTVLTSLIDPATTSSVPGGPPGSLLYAALLTAALLTAAAALLRHRDAA</sequence>
<keyword evidence="1" id="KW-0472">Membrane</keyword>
<keyword evidence="3" id="KW-1185">Reference proteome</keyword>
<keyword evidence="1" id="KW-0812">Transmembrane</keyword>
<dbReference type="PANTHER" id="PTHR37305">
    <property type="entry name" value="INTEGRAL MEMBRANE PROTEIN-RELATED"/>
    <property type="match status" value="1"/>
</dbReference>
<evidence type="ECO:0000313" key="2">
    <source>
        <dbReference type="EMBL" id="GAA3233231.1"/>
    </source>
</evidence>
<dbReference type="Proteomes" id="UP001501237">
    <property type="component" value="Unassembled WGS sequence"/>
</dbReference>
<keyword evidence="1" id="KW-1133">Transmembrane helix</keyword>
<dbReference type="EMBL" id="BAAAUV010000024">
    <property type="protein sequence ID" value="GAA3233231.1"/>
    <property type="molecule type" value="Genomic_DNA"/>
</dbReference>
<dbReference type="PANTHER" id="PTHR37305:SF1">
    <property type="entry name" value="MEMBRANE PROTEIN"/>
    <property type="match status" value="1"/>
</dbReference>
<feature type="transmembrane region" description="Helical" evidence="1">
    <location>
        <begin position="21"/>
        <end position="39"/>
    </location>
</feature>
<organism evidence="2 3">
    <name type="scientific">Actinocorallia longicatena</name>
    <dbReference type="NCBI Taxonomy" id="111803"/>
    <lineage>
        <taxon>Bacteria</taxon>
        <taxon>Bacillati</taxon>
        <taxon>Actinomycetota</taxon>
        <taxon>Actinomycetes</taxon>
        <taxon>Streptosporangiales</taxon>
        <taxon>Thermomonosporaceae</taxon>
        <taxon>Actinocorallia</taxon>
    </lineage>
</organism>
<feature type="transmembrane region" description="Helical" evidence="1">
    <location>
        <begin position="51"/>
        <end position="72"/>
    </location>
</feature>
<evidence type="ECO:0000256" key="1">
    <source>
        <dbReference type="SAM" id="Phobius"/>
    </source>
</evidence>
<gene>
    <name evidence="2" type="ORF">GCM10010468_65690</name>
</gene>
<name>A0ABP6QIG3_9ACTN</name>
<protein>
    <submittedName>
        <fullName evidence="2">ABC transporter permease</fullName>
    </submittedName>
</protein>
<feature type="transmembrane region" description="Helical" evidence="1">
    <location>
        <begin position="166"/>
        <end position="184"/>
    </location>
</feature>
<accession>A0ABP6QIG3</accession>
<comment type="caution">
    <text evidence="2">The sequence shown here is derived from an EMBL/GenBank/DDBJ whole genome shotgun (WGS) entry which is preliminary data.</text>
</comment>
<dbReference type="RefSeq" id="WP_344836055.1">
    <property type="nucleotide sequence ID" value="NZ_BAAAUV010000024.1"/>
</dbReference>
<feature type="transmembrane region" description="Helical" evidence="1">
    <location>
        <begin position="139"/>
        <end position="159"/>
    </location>
</feature>
<reference evidence="3" key="1">
    <citation type="journal article" date="2019" name="Int. J. Syst. Evol. Microbiol.">
        <title>The Global Catalogue of Microorganisms (GCM) 10K type strain sequencing project: providing services to taxonomists for standard genome sequencing and annotation.</title>
        <authorList>
            <consortium name="The Broad Institute Genomics Platform"/>
            <consortium name="The Broad Institute Genome Sequencing Center for Infectious Disease"/>
            <person name="Wu L."/>
            <person name="Ma J."/>
        </authorList>
    </citation>
    <scope>NUCLEOTIDE SEQUENCE [LARGE SCALE GENOMIC DNA]</scope>
    <source>
        <strain evidence="3">JCM 9377</strain>
    </source>
</reference>
<proteinExistence type="predicted"/>
<feature type="transmembrane region" description="Helical" evidence="1">
    <location>
        <begin position="220"/>
        <end position="238"/>
    </location>
</feature>
<evidence type="ECO:0000313" key="3">
    <source>
        <dbReference type="Proteomes" id="UP001501237"/>
    </source>
</evidence>